<feature type="binding site" evidence="9">
    <location>
        <position position="232"/>
    </location>
    <ligand>
        <name>Zn(2+)</name>
        <dbReference type="ChEBI" id="CHEBI:29105"/>
        <note>catalytic</note>
    </ligand>
</feature>
<evidence type="ECO:0000256" key="8">
    <source>
        <dbReference type="PIRSR" id="PIRSR600720-1"/>
    </source>
</evidence>
<dbReference type="PRINTS" id="PR00790">
    <property type="entry name" value="PAMONOXGNASE"/>
</dbReference>
<dbReference type="GO" id="GO:0004598">
    <property type="term" value="F:peptidylamidoglycolate lyase activity"/>
    <property type="evidence" value="ECO:0007669"/>
    <property type="project" value="UniProtKB-EC"/>
</dbReference>
<dbReference type="AlphaFoldDB" id="A0A183IV51"/>
<feature type="binding site" evidence="9">
    <location>
        <position position="334"/>
    </location>
    <ligand>
        <name>Ca(2+)</name>
        <dbReference type="ChEBI" id="CHEBI:29108"/>
        <note>structural</note>
    </ligand>
</feature>
<name>A0A183IV51_9BILA</name>
<feature type="binding site" evidence="8">
    <location>
        <position position="174"/>
    </location>
    <ligand>
        <name>a protein</name>
        <dbReference type="ChEBI" id="CHEBI:16541"/>
    </ligand>
    <ligandPart>
        <name>C-terminal Xaa-(2S)-2-hydroxyglycine residue</name>
        <dbReference type="ChEBI" id="CHEBI:142768"/>
    </ligandPart>
</feature>
<keyword evidence="9" id="KW-0106">Calcium</keyword>
<feature type="repeat" description="NHL" evidence="11">
    <location>
        <begin position="145"/>
        <end position="185"/>
    </location>
</feature>
<dbReference type="GO" id="GO:0006518">
    <property type="term" value="P:peptide metabolic process"/>
    <property type="evidence" value="ECO:0007669"/>
    <property type="project" value="InterPro"/>
</dbReference>
<feature type="binding site" evidence="9">
    <location>
        <position position="333"/>
    </location>
    <ligand>
        <name>Zn(2+)</name>
        <dbReference type="ChEBI" id="CHEBI:29105"/>
        <note>catalytic</note>
    </ligand>
</feature>
<comment type="cofactor">
    <cofactor evidence="9">
        <name>Zn(2+)</name>
        <dbReference type="ChEBI" id="CHEBI:29105"/>
    </cofactor>
    <text evidence="9">Binds one Zn(2+) ion per subunit.</text>
</comment>
<keyword evidence="9" id="KW-0862">Zinc</keyword>
<evidence type="ECO:0000256" key="6">
    <source>
        <dbReference type="ARBA" id="ARBA00023180"/>
    </source>
</evidence>
<dbReference type="GO" id="GO:0016020">
    <property type="term" value="C:membrane"/>
    <property type="evidence" value="ECO:0007669"/>
    <property type="project" value="InterPro"/>
</dbReference>
<dbReference type="EC" id="4.3.2.5" evidence="1"/>
<evidence type="ECO:0000256" key="5">
    <source>
        <dbReference type="ARBA" id="ARBA00023157"/>
    </source>
</evidence>
<keyword evidence="7" id="KW-0456">Lyase</keyword>
<feature type="binding site" evidence="8">
    <location>
        <position position="248"/>
    </location>
    <ligand>
        <name>a protein</name>
        <dbReference type="ChEBI" id="CHEBI:16541"/>
    </ligand>
    <ligandPart>
        <name>C-terminal Xaa-(2S)-2-hydroxyglycine residue</name>
        <dbReference type="ChEBI" id="CHEBI:142768"/>
    </ligandPart>
</feature>
<feature type="disulfide bond" evidence="10">
    <location>
        <begin position="154"/>
        <end position="175"/>
    </location>
</feature>
<dbReference type="InterPro" id="IPR011042">
    <property type="entry name" value="6-blade_b-propeller_TolB-like"/>
</dbReference>
<accession>A0A183IV51</accession>
<dbReference type="GO" id="GO:0046872">
    <property type="term" value="F:metal ion binding"/>
    <property type="evidence" value="ECO:0007669"/>
    <property type="project" value="UniProtKB-KW"/>
</dbReference>
<sequence length="361" mass="39522">LVCVLLSVVADEHLFAGLDGDQYVNDVFPKLAVNSYKQNRQHQIIGPDNGVDVDQSGNLHVFHRGSRTWNTKSFSLDNRFNHIIEGPIKEATHLVLNGKTGTLLQSLGANQFYMPHGLTCDKQGNVWLTDVALHQPTLVLGEAFVPGSDQKHFCKPTDVAVLESGDAIFVADGYCNSRIVKFDSSGKYIQEYGGDGGKLSFRKIVSSFSMLLHAVFNEAMALPALAQLNVPHSLALFESISMLCVADRENQRVLCFLIGSYPFSGKVLVEKDGLGRVYAICSSGNTVKVKHEKFGGQLFGVSSFDDEDESTLFEINMNTLEVGFHTPNVVHAHDIAADKEGNLYIASMNPNQVTKLLNMAA</sequence>
<evidence type="ECO:0000256" key="3">
    <source>
        <dbReference type="ARBA" id="ARBA00022729"/>
    </source>
</evidence>
<keyword evidence="2 9" id="KW-0479">Metal-binding</keyword>
<feature type="disulfide bond" evidence="10">
    <location>
        <begin position="244"/>
        <end position="255"/>
    </location>
</feature>
<dbReference type="CDD" id="cd14958">
    <property type="entry name" value="NHL_PAL_like"/>
    <property type="match status" value="1"/>
</dbReference>
<organism evidence="12">
    <name type="scientific">Soboliphyme baturini</name>
    <dbReference type="NCBI Taxonomy" id="241478"/>
    <lineage>
        <taxon>Eukaryota</taxon>
        <taxon>Metazoa</taxon>
        <taxon>Ecdysozoa</taxon>
        <taxon>Nematoda</taxon>
        <taxon>Enoplea</taxon>
        <taxon>Dorylaimia</taxon>
        <taxon>Dioctophymatida</taxon>
        <taxon>Dioctophymatoidea</taxon>
        <taxon>Soboliphymatidae</taxon>
        <taxon>Soboliphyme</taxon>
    </lineage>
</organism>
<dbReference type="SUPFAM" id="SSF63829">
    <property type="entry name" value="Calcium-dependent phosphotriesterase"/>
    <property type="match status" value="1"/>
</dbReference>
<evidence type="ECO:0000256" key="11">
    <source>
        <dbReference type="PROSITE-ProRule" id="PRU00504"/>
    </source>
</evidence>
<keyword evidence="5 10" id="KW-1015">Disulfide bond</keyword>
<evidence type="ECO:0000256" key="4">
    <source>
        <dbReference type="ARBA" id="ARBA00022737"/>
    </source>
</evidence>
<dbReference type="PANTHER" id="PTHR10680:SF14">
    <property type="entry name" value="PEPTIDYL-GLYCINE ALPHA-AMIDATING MONOOXYGENASE"/>
    <property type="match status" value="1"/>
</dbReference>
<protein>
    <recommendedName>
        <fullName evidence="1">peptidylamidoglycolate lyase</fullName>
        <ecNumber evidence="1">4.3.2.5</ecNumber>
    </recommendedName>
</protein>
<evidence type="ECO:0000256" key="9">
    <source>
        <dbReference type="PIRSR" id="PIRSR600720-2"/>
    </source>
</evidence>
<dbReference type="PROSITE" id="PS51125">
    <property type="entry name" value="NHL"/>
    <property type="match status" value="1"/>
</dbReference>
<reference evidence="12" key="1">
    <citation type="submission" date="2016-06" db="UniProtKB">
        <authorList>
            <consortium name="WormBaseParasite"/>
        </authorList>
    </citation>
    <scope>IDENTIFICATION</scope>
</reference>
<dbReference type="WBParaSite" id="SBAD_0000778301-mRNA-1">
    <property type="protein sequence ID" value="SBAD_0000778301-mRNA-1"/>
    <property type="gene ID" value="SBAD_0000778301"/>
</dbReference>
<dbReference type="GO" id="GO:0005576">
    <property type="term" value="C:extracellular region"/>
    <property type="evidence" value="ECO:0007669"/>
    <property type="project" value="TreeGrafter"/>
</dbReference>
<proteinExistence type="predicted"/>
<feature type="binding site" evidence="9">
    <location>
        <position position="116"/>
    </location>
    <ligand>
        <name>Zn(2+)</name>
        <dbReference type="ChEBI" id="CHEBI:29105"/>
        <note>catalytic</note>
    </ligand>
</feature>
<dbReference type="Pfam" id="PF01436">
    <property type="entry name" value="NHL"/>
    <property type="match status" value="1"/>
</dbReference>
<dbReference type="InterPro" id="IPR001258">
    <property type="entry name" value="NHL_repeat"/>
</dbReference>
<feature type="binding site" evidence="8">
    <location>
        <position position="64"/>
    </location>
    <ligand>
        <name>a protein</name>
        <dbReference type="ChEBI" id="CHEBI:16541"/>
    </ligand>
    <ligandPart>
        <name>C-terminal Xaa-(2S)-2-hydroxyglycine residue</name>
        <dbReference type="ChEBI" id="CHEBI:142768"/>
    </ligandPart>
</feature>
<evidence type="ECO:0000256" key="7">
    <source>
        <dbReference type="ARBA" id="ARBA00023239"/>
    </source>
</evidence>
<evidence type="ECO:0000313" key="12">
    <source>
        <dbReference type="WBParaSite" id="SBAD_0000778301-mRNA-1"/>
    </source>
</evidence>
<dbReference type="PANTHER" id="PTHR10680">
    <property type="entry name" value="PEPTIDYL-GLYCINE ALPHA-AMIDATING MONOOXYGENASE"/>
    <property type="match status" value="1"/>
</dbReference>
<keyword evidence="3" id="KW-0732">Signal</keyword>
<feature type="binding site" evidence="9">
    <location>
        <position position="51"/>
    </location>
    <ligand>
        <name>Ca(2+)</name>
        <dbReference type="ChEBI" id="CHEBI:29108"/>
        <note>structural</note>
    </ligand>
</feature>
<evidence type="ECO:0000256" key="10">
    <source>
        <dbReference type="PIRSR" id="PIRSR600720-3"/>
    </source>
</evidence>
<evidence type="ECO:0000256" key="1">
    <source>
        <dbReference type="ARBA" id="ARBA00012343"/>
    </source>
</evidence>
<dbReference type="Gene3D" id="2.120.10.30">
    <property type="entry name" value="TolB, C-terminal domain"/>
    <property type="match status" value="1"/>
</dbReference>
<keyword evidence="6" id="KW-0325">Glycoprotein</keyword>
<dbReference type="InterPro" id="IPR000720">
    <property type="entry name" value="PHM/PAL"/>
</dbReference>
<evidence type="ECO:0000256" key="2">
    <source>
        <dbReference type="ARBA" id="ARBA00022723"/>
    </source>
</evidence>
<feature type="binding site" evidence="9">
    <location>
        <position position="118"/>
    </location>
    <ligand>
        <name>Ca(2+)</name>
        <dbReference type="ChEBI" id="CHEBI:29108"/>
        <note>structural</note>
    </ligand>
</feature>
<keyword evidence="4" id="KW-0677">Repeat</keyword>